<dbReference type="EMBL" id="CP036432">
    <property type="protein sequence ID" value="QDV84430.1"/>
    <property type="molecule type" value="Genomic_DNA"/>
</dbReference>
<evidence type="ECO:0000313" key="2">
    <source>
        <dbReference type="Proteomes" id="UP000318081"/>
    </source>
</evidence>
<name>A0ABX5XU06_9BACT</name>
<accession>A0ABX5XU06</accession>
<reference evidence="1 2" key="1">
    <citation type="submission" date="2019-02" db="EMBL/GenBank/DDBJ databases">
        <title>Deep-cultivation of Planctomycetes and their phenomic and genomic characterization uncovers novel biology.</title>
        <authorList>
            <person name="Wiegand S."/>
            <person name="Jogler M."/>
            <person name="Boedeker C."/>
            <person name="Pinto D."/>
            <person name="Vollmers J."/>
            <person name="Rivas-Marin E."/>
            <person name="Kohn T."/>
            <person name="Peeters S.H."/>
            <person name="Heuer A."/>
            <person name="Rast P."/>
            <person name="Oberbeckmann S."/>
            <person name="Bunk B."/>
            <person name="Jeske O."/>
            <person name="Meyerdierks A."/>
            <person name="Storesund J.E."/>
            <person name="Kallscheuer N."/>
            <person name="Luecker S."/>
            <person name="Lage O.M."/>
            <person name="Pohl T."/>
            <person name="Merkel B.J."/>
            <person name="Hornburger P."/>
            <person name="Mueller R.-W."/>
            <person name="Bruemmer F."/>
            <person name="Labrenz M."/>
            <person name="Spormann A.M."/>
            <person name="Op den Camp H."/>
            <person name="Overmann J."/>
            <person name="Amann R."/>
            <person name="Jetten M.S.M."/>
            <person name="Mascher T."/>
            <person name="Medema M.H."/>
            <person name="Devos D.P."/>
            <person name="Kaster A.-K."/>
            <person name="Ovreas L."/>
            <person name="Rohde M."/>
            <person name="Galperin M.Y."/>
            <person name="Jogler C."/>
        </authorList>
    </citation>
    <scope>NUCLEOTIDE SEQUENCE [LARGE SCALE GENOMIC DNA]</scope>
    <source>
        <strain evidence="1 2">TBK1r</strain>
    </source>
</reference>
<protein>
    <submittedName>
        <fullName evidence="1">Uncharacterized protein</fullName>
    </submittedName>
</protein>
<gene>
    <name evidence="1" type="ORF">TBK1r_33750</name>
</gene>
<keyword evidence="2" id="KW-1185">Reference proteome</keyword>
<organism evidence="1 2">
    <name type="scientific">Stieleria magnilauensis</name>
    <dbReference type="NCBI Taxonomy" id="2527963"/>
    <lineage>
        <taxon>Bacteria</taxon>
        <taxon>Pseudomonadati</taxon>
        <taxon>Planctomycetota</taxon>
        <taxon>Planctomycetia</taxon>
        <taxon>Pirellulales</taxon>
        <taxon>Pirellulaceae</taxon>
        <taxon>Stieleria</taxon>
    </lineage>
</organism>
<sequence>MGPGAGGFSGEWIATRFGSTRSLASLPGPAERLPVSRRLHRHTRFDPSNPCRTICPQLPKNRSMNSKVPVQDHASESLRSPGFGLAHGQVSQRWAEDTGAPSQRSRRIMRGSEIVFLNVFASNLRTVRQQPPTASPARVKPVAIVRASVWNVTIRLKSTCQMMFGTFDF</sequence>
<evidence type="ECO:0000313" key="1">
    <source>
        <dbReference type="EMBL" id="QDV84430.1"/>
    </source>
</evidence>
<dbReference type="Proteomes" id="UP000318081">
    <property type="component" value="Chromosome"/>
</dbReference>
<proteinExistence type="predicted"/>